<dbReference type="Proteomes" id="UP000186601">
    <property type="component" value="Unassembled WGS sequence"/>
</dbReference>
<reference evidence="1 2" key="1">
    <citation type="submission" date="2018-02" db="EMBL/GenBank/DDBJ databases">
        <title>Genome sequence of the basidiomycete white-rot fungus Phlebia centrifuga.</title>
        <authorList>
            <person name="Granchi Z."/>
            <person name="Peng M."/>
            <person name="de Vries R.P."/>
            <person name="Hilden K."/>
            <person name="Makela M.R."/>
            <person name="Grigoriev I."/>
            <person name="Riley R."/>
        </authorList>
    </citation>
    <scope>NUCLEOTIDE SEQUENCE [LARGE SCALE GENOMIC DNA]</scope>
    <source>
        <strain evidence="1 2">FBCC195</strain>
    </source>
</reference>
<dbReference type="EMBL" id="MLYV02000612">
    <property type="protein sequence ID" value="PSR81635.1"/>
    <property type="molecule type" value="Genomic_DNA"/>
</dbReference>
<comment type="caution">
    <text evidence="1">The sequence shown here is derived from an EMBL/GenBank/DDBJ whole genome shotgun (WGS) entry which is preliminary data.</text>
</comment>
<protein>
    <submittedName>
        <fullName evidence="1">Uncharacterized protein</fullName>
    </submittedName>
</protein>
<name>A0A2R6NZV1_9APHY</name>
<gene>
    <name evidence="1" type="ORF">PHLCEN_2v6317</name>
</gene>
<dbReference type="AlphaFoldDB" id="A0A2R6NZV1"/>
<keyword evidence="2" id="KW-1185">Reference proteome</keyword>
<sequence>MGTLEIQYLLKALHNTDVLQILSPIASLPIYRLVTHIKDDANAIIGIVSL</sequence>
<evidence type="ECO:0000313" key="2">
    <source>
        <dbReference type="Proteomes" id="UP000186601"/>
    </source>
</evidence>
<organism evidence="1 2">
    <name type="scientific">Hermanssonia centrifuga</name>
    <dbReference type="NCBI Taxonomy" id="98765"/>
    <lineage>
        <taxon>Eukaryota</taxon>
        <taxon>Fungi</taxon>
        <taxon>Dikarya</taxon>
        <taxon>Basidiomycota</taxon>
        <taxon>Agaricomycotina</taxon>
        <taxon>Agaricomycetes</taxon>
        <taxon>Polyporales</taxon>
        <taxon>Meruliaceae</taxon>
        <taxon>Hermanssonia</taxon>
    </lineage>
</organism>
<proteinExistence type="predicted"/>
<evidence type="ECO:0000313" key="1">
    <source>
        <dbReference type="EMBL" id="PSR81635.1"/>
    </source>
</evidence>
<accession>A0A2R6NZV1</accession>